<dbReference type="InterPro" id="IPR050931">
    <property type="entry name" value="Mito_Protein_Transport_Metaxin"/>
</dbReference>
<dbReference type="Gene3D" id="3.40.30.10">
    <property type="entry name" value="Glutaredoxin"/>
    <property type="match status" value="1"/>
</dbReference>
<dbReference type="InterPro" id="IPR036249">
    <property type="entry name" value="Thioredoxin-like_sf"/>
</dbReference>
<keyword evidence="3" id="KW-1185">Reference proteome</keyword>
<reference evidence="2" key="1">
    <citation type="journal article" date="2014" name="Int. J. Syst. Evol. Microbiol.">
        <title>Complete genome sequence of Corynebacterium casei LMG S-19264T (=DSM 44701T), isolated from a smear-ripened cheese.</title>
        <authorList>
            <consortium name="US DOE Joint Genome Institute (JGI-PGF)"/>
            <person name="Walter F."/>
            <person name="Albersmeier A."/>
            <person name="Kalinowski J."/>
            <person name="Ruckert C."/>
        </authorList>
    </citation>
    <scope>NUCLEOTIDE SEQUENCE</scope>
    <source>
        <strain evidence="2">CGMCC 1.12426</strain>
    </source>
</reference>
<protein>
    <recommendedName>
        <fullName evidence="1">GST N-terminal domain-containing protein</fullName>
    </recommendedName>
</protein>
<dbReference type="PANTHER" id="PTHR12289:SF67">
    <property type="match status" value="1"/>
</dbReference>
<accession>A0A916TM63</accession>
<dbReference type="PANTHER" id="PTHR12289">
    <property type="entry name" value="METAXIN RELATED"/>
    <property type="match status" value="1"/>
</dbReference>
<sequence length="338" mass="38704">MLQSASRFQLLGLEASPYTMKVQSYFKFKGIPFEWITRSLSNEKLFQKHARVQLIPLVFFPSGETMQDSTLIIERIEKDQPKNTIHPEDEALWFLSCLFEEFGDEWCNKLMFVQRWFCQPDAKATGLRLARDRLEGKWWGPMARPIAAHLLVRRMVRRLTSSGGHPTNLPQLKQSFENLAAMLEAHFQLRPYLLGGRPCFGDFGLWCNLYEAWTDPTAKTHLETHAPALVGYIKRMLDPQVEGIFESLDTLEPTLLPILSSEVGARFLPWMEANHKAWHAGERETRLTMNGALFQQKTLKYQAGTLDELRRKFSTVAQNKALTVVLAQSGCLGFLKAA</sequence>
<organism evidence="2 3">
    <name type="scientific">Roseibium aquae</name>
    <dbReference type="NCBI Taxonomy" id="1323746"/>
    <lineage>
        <taxon>Bacteria</taxon>
        <taxon>Pseudomonadati</taxon>
        <taxon>Pseudomonadota</taxon>
        <taxon>Alphaproteobacteria</taxon>
        <taxon>Hyphomicrobiales</taxon>
        <taxon>Stappiaceae</taxon>
        <taxon>Roseibium</taxon>
    </lineage>
</organism>
<dbReference type="Proteomes" id="UP000605148">
    <property type="component" value="Unassembled WGS sequence"/>
</dbReference>
<gene>
    <name evidence="2" type="ORF">GCM10011316_31410</name>
</gene>
<dbReference type="Gene3D" id="1.20.1050.10">
    <property type="match status" value="1"/>
</dbReference>
<dbReference type="CDD" id="cd00299">
    <property type="entry name" value="GST_C_family"/>
    <property type="match status" value="1"/>
</dbReference>
<evidence type="ECO:0000313" key="3">
    <source>
        <dbReference type="Proteomes" id="UP000605148"/>
    </source>
</evidence>
<name>A0A916TM63_9HYPH</name>
<evidence type="ECO:0000313" key="2">
    <source>
        <dbReference type="EMBL" id="GGB57027.1"/>
    </source>
</evidence>
<dbReference type="GO" id="GO:0005737">
    <property type="term" value="C:cytoplasm"/>
    <property type="evidence" value="ECO:0007669"/>
    <property type="project" value="TreeGrafter"/>
</dbReference>
<dbReference type="Pfam" id="PF13417">
    <property type="entry name" value="GST_N_3"/>
    <property type="match status" value="1"/>
</dbReference>
<feature type="domain" description="GST N-terminal" evidence="1">
    <location>
        <begin position="10"/>
        <end position="82"/>
    </location>
</feature>
<proteinExistence type="predicted"/>
<comment type="caution">
    <text evidence="2">The sequence shown here is derived from an EMBL/GenBank/DDBJ whole genome shotgun (WGS) entry which is preliminary data.</text>
</comment>
<reference evidence="2" key="2">
    <citation type="submission" date="2020-09" db="EMBL/GenBank/DDBJ databases">
        <authorList>
            <person name="Sun Q."/>
            <person name="Zhou Y."/>
        </authorList>
    </citation>
    <scope>NUCLEOTIDE SEQUENCE</scope>
    <source>
        <strain evidence="2">CGMCC 1.12426</strain>
    </source>
</reference>
<dbReference type="AlphaFoldDB" id="A0A916TM63"/>
<dbReference type="EMBL" id="BMFA01000010">
    <property type="protein sequence ID" value="GGB57027.1"/>
    <property type="molecule type" value="Genomic_DNA"/>
</dbReference>
<dbReference type="SUPFAM" id="SSF52833">
    <property type="entry name" value="Thioredoxin-like"/>
    <property type="match status" value="1"/>
</dbReference>
<dbReference type="SUPFAM" id="SSF47616">
    <property type="entry name" value="GST C-terminal domain-like"/>
    <property type="match status" value="1"/>
</dbReference>
<evidence type="ECO:0000259" key="1">
    <source>
        <dbReference type="Pfam" id="PF13417"/>
    </source>
</evidence>
<dbReference type="InterPro" id="IPR004045">
    <property type="entry name" value="Glutathione_S-Trfase_N"/>
</dbReference>
<dbReference type="InterPro" id="IPR036282">
    <property type="entry name" value="Glutathione-S-Trfase_C_sf"/>
</dbReference>